<comment type="caution">
    <text evidence="3">The sequence shown here is derived from an EMBL/GenBank/DDBJ whole genome shotgun (WGS) entry which is preliminary data.</text>
</comment>
<name>A0A2R5FLS7_NOSCO</name>
<evidence type="ECO:0000256" key="1">
    <source>
        <dbReference type="SAM" id="MobiDB-lite"/>
    </source>
</evidence>
<dbReference type="AlphaFoldDB" id="A0A2R5FLS7"/>
<gene>
    <name evidence="3" type="ORF">NIES4072_26340</name>
</gene>
<dbReference type="Pfam" id="PF07862">
    <property type="entry name" value="Nif11"/>
    <property type="match status" value="1"/>
</dbReference>
<dbReference type="Proteomes" id="UP000245124">
    <property type="component" value="Unassembled WGS sequence"/>
</dbReference>
<feature type="compositionally biased region" description="Pro residues" evidence="1">
    <location>
        <begin position="91"/>
        <end position="105"/>
    </location>
</feature>
<dbReference type="InterPro" id="IPR012903">
    <property type="entry name" value="Nif11"/>
</dbReference>
<evidence type="ECO:0000313" key="3">
    <source>
        <dbReference type="EMBL" id="GBG18969.1"/>
    </source>
</evidence>
<proteinExistence type="predicted"/>
<reference evidence="3 4" key="1">
    <citation type="submission" date="2017-06" db="EMBL/GenBank/DDBJ databases">
        <title>Genome sequencing of cyanobaciteial culture collection at National Institute for Environmental Studies (NIES).</title>
        <authorList>
            <person name="Hirose Y."/>
            <person name="Shimura Y."/>
            <person name="Fujisawa T."/>
            <person name="Nakamura Y."/>
            <person name="Kawachi M."/>
        </authorList>
    </citation>
    <scope>NUCLEOTIDE SEQUENCE [LARGE SCALE GENOMIC DNA]</scope>
    <source>
        <strain evidence="3 4">NIES-4072</strain>
    </source>
</reference>
<organism evidence="3 4">
    <name type="scientific">Nostoc commune NIES-4072</name>
    <dbReference type="NCBI Taxonomy" id="2005467"/>
    <lineage>
        <taxon>Bacteria</taxon>
        <taxon>Bacillati</taxon>
        <taxon>Cyanobacteriota</taxon>
        <taxon>Cyanophyceae</taxon>
        <taxon>Nostocales</taxon>
        <taxon>Nostocaceae</taxon>
        <taxon>Nostoc</taxon>
    </lineage>
</organism>
<dbReference type="EMBL" id="BDUD01000001">
    <property type="protein sequence ID" value="GBG18969.1"/>
    <property type="molecule type" value="Genomic_DNA"/>
</dbReference>
<protein>
    <recommendedName>
        <fullName evidence="2">Nif11 domain-containing protein</fullName>
    </recommendedName>
</protein>
<feature type="domain" description="Nif11" evidence="2">
    <location>
        <begin position="5"/>
        <end position="53"/>
    </location>
</feature>
<evidence type="ECO:0000313" key="4">
    <source>
        <dbReference type="Proteomes" id="UP000245124"/>
    </source>
</evidence>
<sequence length="127" mass="13455">MAEKMMQESIQQFFQMASQDQELQSKLKAAPNREAYISLVVELGKEKGYSFTSAQVGSALDTAAKEAVENGEEASQLLEEELDAVAGGTNNPPPPNPPTPPPTPPAGTGGNTMAICCIVNVVDDIFD</sequence>
<keyword evidence="4" id="KW-1185">Reference proteome</keyword>
<feature type="region of interest" description="Disordered" evidence="1">
    <location>
        <begin position="83"/>
        <end position="110"/>
    </location>
</feature>
<evidence type="ECO:0000259" key="2">
    <source>
        <dbReference type="Pfam" id="PF07862"/>
    </source>
</evidence>
<accession>A0A2R5FLS7</accession>